<evidence type="ECO:0000313" key="3">
    <source>
        <dbReference type="Proteomes" id="UP000189229"/>
    </source>
</evidence>
<feature type="region of interest" description="Disordered" evidence="1">
    <location>
        <begin position="114"/>
        <end position="135"/>
    </location>
</feature>
<reference evidence="2 3" key="1">
    <citation type="submission" date="2017-02" db="EMBL/GenBank/DDBJ databases">
        <title>Complete genome sequences of Mycobacterium kansasii strains isolated from rhesus macaques.</title>
        <authorList>
            <person name="Panda A."/>
            <person name="Nagaraj S."/>
            <person name="Zhao X."/>
            <person name="Tettelin H."/>
            <person name="Detolla L.J."/>
        </authorList>
    </citation>
    <scope>NUCLEOTIDE SEQUENCE [LARGE SCALE GENOMIC DNA]</scope>
    <source>
        <strain evidence="2 3">11-3813</strain>
    </source>
</reference>
<evidence type="ECO:0000313" key="2">
    <source>
        <dbReference type="EMBL" id="OOK70494.1"/>
    </source>
</evidence>
<dbReference type="Proteomes" id="UP000189229">
    <property type="component" value="Unassembled WGS sequence"/>
</dbReference>
<sequence>MPIVGFFNSGPVFVRLGISAIPSRLLNVALRFGFENYGGSLVSGITNLAAPCPASTTPAVSASRWRWSRARQHRSQLSGLFLSARCHNRRRSWLAPQHGKRVSCKDVAVPAEESVAHGNHGQGKTCSQNADKSRR</sequence>
<accession>A0A1V3WU22</accession>
<evidence type="ECO:0000256" key="1">
    <source>
        <dbReference type="SAM" id="MobiDB-lite"/>
    </source>
</evidence>
<gene>
    <name evidence="2" type="ORF">BZL30_6014</name>
</gene>
<proteinExistence type="predicted"/>
<comment type="caution">
    <text evidence="2">The sequence shown here is derived from an EMBL/GenBank/DDBJ whole genome shotgun (WGS) entry which is preliminary data.</text>
</comment>
<dbReference type="AlphaFoldDB" id="A0A1V3WU22"/>
<dbReference type="EMBL" id="MVBM01000006">
    <property type="protein sequence ID" value="OOK70494.1"/>
    <property type="molecule type" value="Genomic_DNA"/>
</dbReference>
<organism evidence="2 3">
    <name type="scientific">Mycobacterium kansasii</name>
    <dbReference type="NCBI Taxonomy" id="1768"/>
    <lineage>
        <taxon>Bacteria</taxon>
        <taxon>Bacillati</taxon>
        <taxon>Actinomycetota</taxon>
        <taxon>Actinomycetes</taxon>
        <taxon>Mycobacteriales</taxon>
        <taxon>Mycobacteriaceae</taxon>
        <taxon>Mycobacterium</taxon>
    </lineage>
</organism>
<feature type="compositionally biased region" description="Polar residues" evidence="1">
    <location>
        <begin position="122"/>
        <end position="135"/>
    </location>
</feature>
<protein>
    <submittedName>
        <fullName evidence="2">Uncharacterized protein</fullName>
    </submittedName>
</protein>
<name>A0A1V3WU22_MYCKA</name>